<accession>A0AAD7U153</accession>
<dbReference type="GO" id="GO:0045025">
    <property type="term" value="C:mitochondrial degradosome"/>
    <property type="evidence" value="ECO:0007669"/>
    <property type="project" value="TreeGrafter"/>
</dbReference>
<evidence type="ECO:0000259" key="5">
    <source>
        <dbReference type="PROSITE" id="PS51194"/>
    </source>
</evidence>
<gene>
    <name evidence="6" type="ORF">ONZ51_g1943</name>
</gene>
<dbReference type="Pfam" id="PF12513">
    <property type="entry name" value="SUV3_C"/>
    <property type="match status" value="1"/>
</dbReference>
<dbReference type="InterPro" id="IPR050699">
    <property type="entry name" value="RNA-DNA_Helicase"/>
</dbReference>
<dbReference type="GO" id="GO:0004386">
    <property type="term" value="F:helicase activity"/>
    <property type="evidence" value="ECO:0007669"/>
    <property type="project" value="UniProtKB-KW"/>
</dbReference>
<evidence type="ECO:0000256" key="1">
    <source>
        <dbReference type="ARBA" id="ARBA00022741"/>
    </source>
</evidence>
<dbReference type="FunFam" id="3.40.50.300:FF:000957">
    <property type="entry name" value="ATP-dependent RNA helicase SUV3L, mitochondrial"/>
    <property type="match status" value="1"/>
</dbReference>
<dbReference type="GO" id="GO:0016787">
    <property type="term" value="F:hydrolase activity"/>
    <property type="evidence" value="ECO:0007669"/>
    <property type="project" value="UniProtKB-KW"/>
</dbReference>
<name>A0AAD7U153_9APHY</name>
<comment type="caution">
    <text evidence="6">The sequence shown here is derived from an EMBL/GenBank/DDBJ whole genome shotgun (WGS) entry which is preliminary data.</text>
</comment>
<dbReference type="AlphaFoldDB" id="A0AAD7U153"/>
<dbReference type="Gene3D" id="3.40.50.300">
    <property type="entry name" value="P-loop containing nucleotide triphosphate hydrolases"/>
    <property type="match status" value="2"/>
</dbReference>
<dbReference type="Gene3D" id="1.20.58.1080">
    <property type="match status" value="1"/>
</dbReference>
<keyword evidence="7" id="KW-1185">Reference proteome</keyword>
<dbReference type="Pfam" id="PF00271">
    <property type="entry name" value="Helicase_C"/>
    <property type="match status" value="1"/>
</dbReference>
<organism evidence="6 7">
    <name type="scientific">Trametes cubensis</name>
    <dbReference type="NCBI Taxonomy" id="1111947"/>
    <lineage>
        <taxon>Eukaryota</taxon>
        <taxon>Fungi</taxon>
        <taxon>Dikarya</taxon>
        <taxon>Basidiomycota</taxon>
        <taxon>Agaricomycotina</taxon>
        <taxon>Agaricomycetes</taxon>
        <taxon>Polyporales</taxon>
        <taxon>Polyporaceae</taxon>
        <taxon>Trametes</taxon>
    </lineage>
</organism>
<evidence type="ECO:0000313" key="6">
    <source>
        <dbReference type="EMBL" id="KAJ8494985.1"/>
    </source>
</evidence>
<evidence type="ECO:0000256" key="2">
    <source>
        <dbReference type="ARBA" id="ARBA00022801"/>
    </source>
</evidence>
<dbReference type="InterPro" id="IPR022192">
    <property type="entry name" value="SUV3_C"/>
</dbReference>
<dbReference type="GO" id="GO:0005524">
    <property type="term" value="F:ATP binding"/>
    <property type="evidence" value="ECO:0007669"/>
    <property type="project" value="UniProtKB-KW"/>
</dbReference>
<dbReference type="PANTHER" id="PTHR12131">
    <property type="entry name" value="ATP-DEPENDENT RNA AND DNA HELICASE"/>
    <property type="match status" value="1"/>
</dbReference>
<keyword evidence="1" id="KW-0547">Nucleotide-binding</keyword>
<evidence type="ECO:0000256" key="3">
    <source>
        <dbReference type="ARBA" id="ARBA00022806"/>
    </source>
</evidence>
<protein>
    <recommendedName>
        <fullName evidence="5">Helicase C-terminal domain-containing protein</fullName>
    </recommendedName>
</protein>
<feature type="domain" description="Helicase C-terminal" evidence="5">
    <location>
        <begin position="401"/>
        <end position="562"/>
    </location>
</feature>
<dbReference type="PANTHER" id="PTHR12131:SF1">
    <property type="entry name" value="ATP-DEPENDENT RNA HELICASE SUPV3L1, MITOCHONDRIAL-RELATED"/>
    <property type="match status" value="1"/>
</dbReference>
<keyword evidence="3" id="KW-0347">Helicase</keyword>
<keyword evidence="4" id="KW-0067">ATP-binding</keyword>
<dbReference type="InterPro" id="IPR001650">
    <property type="entry name" value="Helicase_C-like"/>
</dbReference>
<evidence type="ECO:0000256" key="4">
    <source>
        <dbReference type="ARBA" id="ARBA00022840"/>
    </source>
</evidence>
<dbReference type="SUPFAM" id="SSF52540">
    <property type="entry name" value="P-loop containing nucleoside triphosphate hydrolases"/>
    <property type="match status" value="1"/>
</dbReference>
<keyword evidence="2" id="KW-0378">Hydrolase</keyword>
<dbReference type="InterPro" id="IPR027417">
    <property type="entry name" value="P-loop_NTPase"/>
</dbReference>
<dbReference type="EMBL" id="JAPEVG010000029">
    <property type="protein sequence ID" value="KAJ8494985.1"/>
    <property type="molecule type" value="Genomic_DNA"/>
</dbReference>
<reference evidence="6" key="1">
    <citation type="submission" date="2022-11" db="EMBL/GenBank/DDBJ databases">
        <title>Genome Sequence of Cubamyces cubensis.</title>
        <authorList>
            <person name="Buettner E."/>
        </authorList>
    </citation>
    <scope>NUCLEOTIDE SEQUENCE</scope>
    <source>
        <strain evidence="6">MPL-01</strain>
    </source>
</reference>
<dbReference type="Proteomes" id="UP001215151">
    <property type="component" value="Unassembled WGS sequence"/>
</dbReference>
<dbReference type="InterPro" id="IPR055206">
    <property type="entry name" value="DEXQc_SUV3"/>
</dbReference>
<sequence length="778" mass="87415">MLRVPNLLRSQCCHETRRLLRSAPPVLFRTRKSFAAARDTPRKSSFGSARQDPPKAKERVFVPLDITASDVPQQFAEHAEKWLSSAYQHVSYRLLRFGIPQRCITPLLQAYVKEMKAGTVFSHLSYGPEHLARIARDVSPGEVIPWDEHYTKILFEWANHPEGQKRLERVVPIDVVLTMQTIYRAADLSNLAWDFRMTRLARPRKFIMHVGPTNSGKTHNALRALAAAKRGIYAGPLRLLAYEIWDRLNKGQIVPLGVDPEPELEPDLQSSIDLGEAAIGGSNVVVTKVGNPKYARACNMITGEEHKIVEDDAPLLSCTIEMTPFMNTWDVAVIDEIQLIADRQRGGAWTNAVLGVNASEVHLCGEESAIPLIESLVRDLGDTLEINRYQRLTPLVVAERSLEGDLKRIEKGDCAVAFSRTDIFGLKTRIEEETKMRCALAYGRLPPEIRSEQAALFNDPNSGYDVLVGSDAIGMGLNLKIKRIVFEAVRKYDGGRTRLLSTSQIKQIAGRAGRFGLHGDDSQGGVVTTLREEDLDVVRKALAAPYETIQYARVAMSLTSFLKVLYALPYGASQQTVADVFHFVSKLHPRFELQSTKDLEACFHFVDAFSDCLPAELRLQTQNSPCPWRDDHAVQGAVAVMKTYRDKMQVPIEEALQRSNLLSKLNEAYLLMESKETSVPPRQIVAVLARLETVHKVIVMYLWWSYRAKVAFPDQEKAFQLRQLTEIAMDWCLEVLHQVRIKAQNPIATARKEVLERRQWPTMDSENAAALAATQGSS</sequence>
<dbReference type="Pfam" id="PF22527">
    <property type="entry name" value="DEXQc_Suv3"/>
    <property type="match status" value="2"/>
</dbReference>
<dbReference type="CDD" id="cd18805">
    <property type="entry name" value="SF2_C_suv3"/>
    <property type="match status" value="1"/>
</dbReference>
<dbReference type="GO" id="GO:0000965">
    <property type="term" value="P:mitochondrial RNA 3'-end processing"/>
    <property type="evidence" value="ECO:0007669"/>
    <property type="project" value="TreeGrafter"/>
</dbReference>
<dbReference type="PROSITE" id="PS51194">
    <property type="entry name" value="HELICASE_CTER"/>
    <property type="match status" value="1"/>
</dbReference>
<dbReference type="SMART" id="SM00490">
    <property type="entry name" value="HELICc"/>
    <property type="match status" value="1"/>
</dbReference>
<proteinExistence type="predicted"/>
<evidence type="ECO:0000313" key="7">
    <source>
        <dbReference type="Proteomes" id="UP001215151"/>
    </source>
</evidence>